<evidence type="ECO:0000256" key="1">
    <source>
        <dbReference type="ARBA" id="ARBA00022908"/>
    </source>
</evidence>
<evidence type="ECO:0000313" key="5">
    <source>
        <dbReference type="Proteomes" id="UP000012046"/>
    </source>
</evidence>
<dbReference type="Gene3D" id="1.10.443.10">
    <property type="entry name" value="Intergrase catalytic core"/>
    <property type="match status" value="1"/>
</dbReference>
<keyword evidence="5" id="KW-1185">Reference proteome</keyword>
<dbReference type="InterPro" id="IPR011010">
    <property type="entry name" value="DNA_brk_join_enz"/>
</dbReference>
<dbReference type="EMBL" id="AHTH01000036">
    <property type="protein sequence ID" value="EHR40687.1"/>
    <property type="molecule type" value="Genomic_DNA"/>
</dbReference>
<dbReference type="InterPro" id="IPR050090">
    <property type="entry name" value="Tyrosine_recombinase_XerCD"/>
</dbReference>
<accession>H3ZFI5</accession>
<evidence type="ECO:0000256" key="2">
    <source>
        <dbReference type="ARBA" id="ARBA00023172"/>
    </source>
</evidence>
<dbReference type="PANTHER" id="PTHR30349:SF64">
    <property type="entry name" value="PROPHAGE INTEGRASE INTD-RELATED"/>
    <property type="match status" value="1"/>
</dbReference>
<dbReference type="Proteomes" id="UP000012046">
    <property type="component" value="Unassembled WGS sequence"/>
</dbReference>
<reference evidence="4 5" key="1">
    <citation type="journal article" date="2012" name="J. Bacteriol.">
        <title>Genome Sequence of Extracellular-Protease-Producing Alishewanella jeotgali Isolated from Traditional Korean Fermented Seafood.</title>
        <authorList>
            <person name="Jung J."/>
            <person name="Chun J."/>
            <person name="Park W."/>
        </authorList>
    </citation>
    <scope>NUCLEOTIDE SEQUENCE [LARGE SCALE GENOMIC DNA]</scope>
    <source>
        <strain evidence="4 5">KCTC 22429</strain>
    </source>
</reference>
<dbReference type="Pfam" id="PF00589">
    <property type="entry name" value="Phage_integrase"/>
    <property type="match status" value="1"/>
</dbReference>
<organism evidence="4 5">
    <name type="scientific">Alishewanella jeotgali KCTC 22429</name>
    <dbReference type="NCBI Taxonomy" id="1129374"/>
    <lineage>
        <taxon>Bacteria</taxon>
        <taxon>Pseudomonadati</taxon>
        <taxon>Pseudomonadota</taxon>
        <taxon>Gammaproteobacteria</taxon>
        <taxon>Alteromonadales</taxon>
        <taxon>Alteromonadaceae</taxon>
        <taxon>Alishewanella</taxon>
    </lineage>
</organism>
<comment type="caution">
    <text evidence="4">The sequence shown here is derived from an EMBL/GenBank/DDBJ whole genome shotgun (WGS) entry which is preliminary data.</text>
</comment>
<keyword evidence="1" id="KW-0229">DNA integration</keyword>
<dbReference type="InterPro" id="IPR002104">
    <property type="entry name" value="Integrase_catalytic"/>
</dbReference>
<dbReference type="PROSITE" id="PS51898">
    <property type="entry name" value="TYR_RECOMBINASE"/>
    <property type="match status" value="1"/>
</dbReference>
<dbReference type="GO" id="GO:0006310">
    <property type="term" value="P:DNA recombination"/>
    <property type="evidence" value="ECO:0007669"/>
    <property type="project" value="UniProtKB-KW"/>
</dbReference>
<evidence type="ECO:0000259" key="3">
    <source>
        <dbReference type="PROSITE" id="PS51898"/>
    </source>
</evidence>
<feature type="domain" description="Tyr recombinase" evidence="3">
    <location>
        <begin position="1"/>
        <end position="73"/>
    </location>
</feature>
<dbReference type="AlphaFoldDB" id="H3ZFI5"/>
<dbReference type="eggNOG" id="COG4974">
    <property type="taxonomic scope" value="Bacteria"/>
</dbReference>
<sequence>MGCTEQTLRWNGIIRSGVQKHVTAHTFRHSFATQLLKAGTDIRTVQELLGHTDLKTTQIYTHVIGQHSSGTISPIDR</sequence>
<dbReference type="InterPro" id="IPR013762">
    <property type="entry name" value="Integrase-like_cat_sf"/>
</dbReference>
<dbReference type="GO" id="GO:0003677">
    <property type="term" value="F:DNA binding"/>
    <property type="evidence" value="ECO:0007669"/>
    <property type="project" value="InterPro"/>
</dbReference>
<evidence type="ECO:0000313" key="4">
    <source>
        <dbReference type="EMBL" id="EHR40687.1"/>
    </source>
</evidence>
<protein>
    <submittedName>
        <fullName evidence="4">Integron integrase</fullName>
    </submittedName>
</protein>
<dbReference type="STRING" id="1129374.AJE_10649"/>
<dbReference type="SUPFAM" id="SSF56349">
    <property type="entry name" value="DNA breaking-rejoining enzymes"/>
    <property type="match status" value="1"/>
</dbReference>
<proteinExistence type="predicted"/>
<dbReference type="PANTHER" id="PTHR30349">
    <property type="entry name" value="PHAGE INTEGRASE-RELATED"/>
    <property type="match status" value="1"/>
</dbReference>
<gene>
    <name evidence="4" type="ORF">AJE_10649</name>
</gene>
<dbReference type="GO" id="GO:0015074">
    <property type="term" value="P:DNA integration"/>
    <property type="evidence" value="ECO:0007669"/>
    <property type="project" value="UniProtKB-KW"/>
</dbReference>
<keyword evidence="2" id="KW-0233">DNA recombination</keyword>
<name>H3ZFI5_9ALTE</name>